<dbReference type="EMBL" id="KI968795">
    <property type="protein sequence ID" value="EUN23112.1"/>
    <property type="molecule type" value="Genomic_DNA"/>
</dbReference>
<feature type="region of interest" description="Disordered" evidence="1">
    <location>
        <begin position="19"/>
        <end position="44"/>
    </location>
</feature>
<dbReference type="HOGENOM" id="CLU_1948457_0_0_1"/>
<dbReference type="AlphaFoldDB" id="W7EG14"/>
<protein>
    <submittedName>
        <fullName evidence="2">Uncharacterized protein</fullName>
    </submittedName>
</protein>
<gene>
    <name evidence="2" type="ORF">COCVIDRAFT_19335</name>
</gene>
<keyword evidence="3" id="KW-1185">Reference proteome</keyword>
<organism evidence="2 3">
    <name type="scientific">Bipolaris victoriae (strain FI3)</name>
    <name type="common">Victoria blight of oats agent</name>
    <name type="synonym">Cochliobolus victoriae</name>
    <dbReference type="NCBI Taxonomy" id="930091"/>
    <lineage>
        <taxon>Eukaryota</taxon>
        <taxon>Fungi</taxon>
        <taxon>Dikarya</taxon>
        <taxon>Ascomycota</taxon>
        <taxon>Pezizomycotina</taxon>
        <taxon>Dothideomycetes</taxon>
        <taxon>Pleosporomycetidae</taxon>
        <taxon>Pleosporales</taxon>
        <taxon>Pleosporineae</taxon>
        <taxon>Pleosporaceae</taxon>
        <taxon>Bipolaris</taxon>
    </lineage>
</organism>
<evidence type="ECO:0000256" key="1">
    <source>
        <dbReference type="SAM" id="MobiDB-lite"/>
    </source>
</evidence>
<feature type="compositionally biased region" description="Low complexity" evidence="1">
    <location>
        <begin position="31"/>
        <end position="44"/>
    </location>
</feature>
<dbReference type="Proteomes" id="UP000054337">
    <property type="component" value="Unassembled WGS sequence"/>
</dbReference>
<dbReference type="GeneID" id="26252343"/>
<sequence>MAHKGNLYSARRSVLPVSTRRKVKPRTIRLQSPRAASSARQSPAAVMPCRSLEPMVVVASPGCKSATTYNTVQPASQPASQTDRSWQLAARSCPLYCPLSPLGPHVLNSVWTRATTCQPNIRHTIKMDR</sequence>
<reference evidence="2 3" key="1">
    <citation type="journal article" date="2013" name="PLoS Genet.">
        <title>Comparative genome structure, secondary metabolite, and effector coding capacity across Cochliobolus pathogens.</title>
        <authorList>
            <person name="Condon B.J."/>
            <person name="Leng Y."/>
            <person name="Wu D."/>
            <person name="Bushley K.E."/>
            <person name="Ohm R.A."/>
            <person name="Otillar R."/>
            <person name="Martin J."/>
            <person name="Schackwitz W."/>
            <person name="Grimwood J."/>
            <person name="MohdZainudin N."/>
            <person name="Xue C."/>
            <person name="Wang R."/>
            <person name="Manning V.A."/>
            <person name="Dhillon B."/>
            <person name="Tu Z.J."/>
            <person name="Steffenson B.J."/>
            <person name="Salamov A."/>
            <person name="Sun H."/>
            <person name="Lowry S."/>
            <person name="LaButti K."/>
            <person name="Han J."/>
            <person name="Copeland A."/>
            <person name="Lindquist E."/>
            <person name="Barry K."/>
            <person name="Schmutz J."/>
            <person name="Baker S.E."/>
            <person name="Ciuffetti L.M."/>
            <person name="Grigoriev I.V."/>
            <person name="Zhong S."/>
            <person name="Turgeon B.G."/>
        </authorList>
    </citation>
    <scope>NUCLEOTIDE SEQUENCE [LARGE SCALE GENOMIC DNA]</scope>
    <source>
        <strain evidence="2 3">FI3</strain>
    </source>
</reference>
<dbReference type="RefSeq" id="XP_014552643.1">
    <property type="nucleotide sequence ID" value="XM_014697157.1"/>
</dbReference>
<proteinExistence type="predicted"/>
<name>W7EG14_BIPV3</name>
<evidence type="ECO:0000313" key="2">
    <source>
        <dbReference type="EMBL" id="EUN23112.1"/>
    </source>
</evidence>
<evidence type="ECO:0000313" key="3">
    <source>
        <dbReference type="Proteomes" id="UP000054337"/>
    </source>
</evidence>
<accession>W7EG14</accession>